<feature type="region of interest" description="Disordered" evidence="1">
    <location>
        <begin position="1"/>
        <end position="30"/>
    </location>
</feature>
<dbReference type="GO" id="GO:0035091">
    <property type="term" value="F:phosphatidylinositol binding"/>
    <property type="evidence" value="ECO:0007669"/>
    <property type="project" value="TreeGrafter"/>
</dbReference>
<evidence type="ECO:0000259" key="2">
    <source>
        <dbReference type="PROSITE" id="PS51207"/>
    </source>
</evidence>
<protein>
    <recommendedName>
        <fullName evidence="2">PXA domain-containing protein</fullName>
    </recommendedName>
</protein>
<feature type="compositionally biased region" description="Polar residues" evidence="1">
    <location>
        <begin position="355"/>
        <end position="367"/>
    </location>
</feature>
<dbReference type="Pfam" id="PF02194">
    <property type="entry name" value="PXA"/>
    <property type="match status" value="1"/>
</dbReference>
<dbReference type="PANTHER" id="PTHR22775:SF47">
    <property type="entry name" value="MEIOTICALLY UP-REGULATED GENE 122 PROTEIN"/>
    <property type="match status" value="1"/>
</dbReference>
<sequence length="410" mass="44701">MDTCESTSNDGIANAEPPRTVNSGDESTTTAKALQPTTVNVHTLTDRALQFLSTASNETLAACLLGLSATTYFILGRLGLVLIGVASGVVLHAAWEEGIHGSGDEQVHAEVVQRRTELGLDIVHRILDRRILKVGKEADDENEEAAAKIAASKTLDYSGFSHDTSSALNALTDAIIRDYVKWWYSPILPSELAFPATCRRTLTAFILSISTHLSRKRPADTFLDFLTNSSSIVIVFLSELSVALAASPNASAPEAVHAYLGLKPQSSLANVLDIQHQQRKLDIVADDILENYLEPSTFKCEPTRVFLREILAKVVLEMTIQSCSKPEWINGWIVYLLEEAEPELMSATDAGTGGSTVNDSQRSQTHGPSLEEAASGTQKVQRKKDADHKRRVSRAEEAMDEAMQEAKRLT</sequence>
<comment type="caution">
    <text evidence="3">The sequence shown here is derived from an EMBL/GenBank/DDBJ whole genome shotgun (WGS) entry which is preliminary data.</text>
</comment>
<feature type="domain" description="PXA" evidence="2">
    <location>
        <begin position="161"/>
        <end position="341"/>
    </location>
</feature>
<evidence type="ECO:0000313" key="3">
    <source>
        <dbReference type="EMBL" id="TKA72703.1"/>
    </source>
</evidence>
<dbReference type="OrthoDB" id="41200at2759"/>
<dbReference type="EMBL" id="NAJN01000481">
    <property type="protein sequence ID" value="TKA72703.1"/>
    <property type="molecule type" value="Genomic_DNA"/>
</dbReference>
<accession>A0A4U0XBV0</accession>
<dbReference type="Proteomes" id="UP000308768">
    <property type="component" value="Unassembled WGS sequence"/>
</dbReference>
<feature type="non-terminal residue" evidence="3">
    <location>
        <position position="410"/>
    </location>
</feature>
<proteinExistence type="predicted"/>
<feature type="compositionally biased region" description="Basic and acidic residues" evidence="1">
    <location>
        <begin position="383"/>
        <end position="397"/>
    </location>
</feature>
<dbReference type="PROSITE" id="PS51207">
    <property type="entry name" value="PXA"/>
    <property type="match status" value="1"/>
</dbReference>
<dbReference type="STRING" id="331657.A0A4U0XBV0"/>
<organism evidence="3 4">
    <name type="scientific">Cryomyces minteri</name>
    <dbReference type="NCBI Taxonomy" id="331657"/>
    <lineage>
        <taxon>Eukaryota</taxon>
        <taxon>Fungi</taxon>
        <taxon>Dikarya</taxon>
        <taxon>Ascomycota</taxon>
        <taxon>Pezizomycotina</taxon>
        <taxon>Dothideomycetes</taxon>
        <taxon>Dothideomycetes incertae sedis</taxon>
        <taxon>Cryomyces</taxon>
    </lineage>
</organism>
<evidence type="ECO:0000313" key="4">
    <source>
        <dbReference type="Proteomes" id="UP000308768"/>
    </source>
</evidence>
<feature type="region of interest" description="Disordered" evidence="1">
    <location>
        <begin position="347"/>
        <end position="410"/>
    </location>
</feature>
<dbReference type="InterPro" id="IPR003114">
    <property type="entry name" value="Phox_assoc"/>
</dbReference>
<gene>
    <name evidence="3" type="ORF">B0A49_04797</name>
</gene>
<feature type="compositionally biased region" description="Polar residues" evidence="1">
    <location>
        <begin position="1"/>
        <end position="11"/>
    </location>
</feature>
<name>A0A4U0XBV0_9PEZI</name>
<keyword evidence="4" id="KW-1185">Reference proteome</keyword>
<feature type="compositionally biased region" description="Polar residues" evidence="1">
    <location>
        <begin position="20"/>
        <end position="30"/>
    </location>
</feature>
<reference evidence="3 4" key="1">
    <citation type="submission" date="2017-03" db="EMBL/GenBank/DDBJ databases">
        <title>Genomes of endolithic fungi from Antarctica.</title>
        <authorList>
            <person name="Coleine C."/>
            <person name="Masonjones S."/>
            <person name="Stajich J.E."/>
        </authorList>
    </citation>
    <scope>NUCLEOTIDE SEQUENCE [LARGE SCALE GENOMIC DNA]</scope>
    <source>
        <strain evidence="3 4">CCFEE 5187</strain>
    </source>
</reference>
<dbReference type="PANTHER" id="PTHR22775">
    <property type="entry name" value="SORTING NEXIN"/>
    <property type="match status" value="1"/>
</dbReference>
<dbReference type="SMART" id="SM00313">
    <property type="entry name" value="PXA"/>
    <property type="match status" value="1"/>
</dbReference>
<dbReference type="AlphaFoldDB" id="A0A4U0XBV0"/>
<evidence type="ECO:0000256" key="1">
    <source>
        <dbReference type="SAM" id="MobiDB-lite"/>
    </source>
</evidence>